<evidence type="ECO:0000313" key="1">
    <source>
        <dbReference type="EMBL" id="ERI11357.1"/>
    </source>
</evidence>
<dbReference type="Proteomes" id="UP000016511">
    <property type="component" value="Unassembled WGS sequence"/>
</dbReference>
<dbReference type="HOGENOM" id="CLU_3113975_0_0_9"/>
<sequence length="50" mass="5752">MDHLPFILRLRCHGKALLGTLVAFDRSMNSFMQTVFHLKNVCFLGVECIK</sequence>
<dbReference type="EMBL" id="AWSJ01000041">
    <property type="protein sequence ID" value="ERI11357.1"/>
    <property type="molecule type" value="Genomic_DNA"/>
</dbReference>
<gene>
    <name evidence="1" type="ORF">HMPREF0083_00542</name>
</gene>
<comment type="caution">
    <text evidence="1">The sequence shown here is derived from an EMBL/GenBank/DDBJ whole genome shotgun (WGS) entry which is preliminary data.</text>
</comment>
<reference evidence="1 2" key="1">
    <citation type="submission" date="2013-08" db="EMBL/GenBank/DDBJ databases">
        <authorList>
            <person name="Weinstock G."/>
            <person name="Sodergren E."/>
            <person name="Wylie T."/>
            <person name="Fulton L."/>
            <person name="Fulton R."/>
            <person name="Fronick C."/>
            <person name="O'Laughlin M."/>
            <person name="Godfrey J."/>
            <person name="Miner T."/>
            <person name="Herter B."/>
            <person name="Appelbaum E."/>
            <person name="Cordes M."/>
            <person name="Lek S."/>
            <person name="Wollam A."/>
            <person name="Pepin K.H."/>
            <person name="Palsikar V.B."/>
            <person name="Mitreva M."/>
            <person name="Wilson R.K."/>
        </authorList>
    </citation>
    <scope>NUCLEOTIDE SEQUENCE [LARGE SCALE GENOMIC DNA]</scope>
    <source>
        <strain evidence="1 2">ATCC 12856</strain>
    </source>
</reference>
<evidence type="ECO:0008006" key="3">
    <source>
        <dbReference type="Google" id="ProtNLM"/>
    </source>
</evidence>
<proteinExistence type="predicted"/>
<dbReference type="AlphaFoldDB" id="U1YGZ2"/>
<protein>
    <recommendedName>
        <fullName evidence="3">LSM domain-containing protein</fullName>
    </recommendedName>
</protein>
<accession>U1YGZ2</accession>
<name>U1YGZ2_ANEAE</name>
<evidence type="ECO:0000313" key="2">
    <source>
        <dbReference type="Proteomes" id="UP000016511"/>
    </source>
</evidence>
<keyword evidence="2" id="KW-1185">Reference proteome</keyword>
<organism evidence="1 2">
    <name type="scientific">Aneurinibacillus aneurinilyticus ATCC 12856</name>
    <dbReference type="NCBI Taxonomy" id="649747"/>
    <lineage>
        <taxon>Bacteria</taxon>
        <taxon>Bacillati</taxon>
        <taxon>Bacillota</taxon>
        <taxon>Bacilli</taxon>
        <taxon>Bacillales</taxon>
        <taxon>Paenibacillaceae</taxon>
        <taxon>Aneurinibacillus group</taxon>
        <taxon>Aneurinibacillus</taxon>
    </lineage>
</organism>